<feature type="compositionally biased region" description="Basic and acidic residues" evidence="1">
    <location>
        <begin position="211"/>
        <end position="222"/>
    </location>
</feature>
<sequence>MAKKLSPAICGHIVSSRRGLLAFIWSIITLLTFVSLILALVFASNAQNANNNDYNNYDNEGEDRNEEVQVAVTSRAMVFAALWTAVLASIMSVFGTVILGFQSPTGQYYICCSGGVHQTTPLSLGTFIGALLMFANLSLVNAVLFGEFEIQDYQRDGDGNNDGKNEGNAVRNSSMAFAIVCIFLTIMYFGFAAAVFLLSGDILEEAKTDAQEEALRPSRESRMSNNQVPGKQFGGNLTGSGYTSGSGGYVIHNDSDTSMQ</sequence>
<keyword evidence="2" id="KW-0812">Transmembrane</keyword>
<organism evidence="4">
    <name type="scientific">Attheya septentrionalis</name>
    <dbReference type="NCBI Taxonomy" id="420275"/>
    <lineage>
        <taxon>Eukaryota</taxon>
        <taxon>Sar</taxon>
        <taxon>Stramenopiles</taxon>
        <taxon>Ochrophyta</taxon>
        <taxon>Bacillariophyta</taxon>
        <taxon>Coscinodiscophyceae</taxon>
        <taxon>Chaetocerotophycidae</taxon>
        <taxon>Chaetocerotales</taxon>
        <taxon>Attheyaceae</taxon>
        <taxon>Attheya</taxon>
    </lineage>
</organism>
<gene>
    <name evidence="3" type="ORF">ASEP1449_LOCUS15938</name>
    <name evidence="4" type="ORF">ASEP1449_LOCUS15939</name>
</gene>
<feature type="transmembrane region" description="Helical" evidence="2">
    <location>
        <begin position="175"/>
        <end position="198"/>
    </location>
</feature>
<evidence type="ECO:0000313" key="3">
    <source>
        <dbReference type="EMBL" id="CAD9824104.1"/>
    </source>
</evidence>
<proteinExistence type="predicted"/>
<feature type="transmembrane region" description="Helical" evidence="2">
    <location>
        <begin position="76"/>
        <end position="101"/>
    </location>
</feature>
<feature type="region of interest" description="Disordered" evidence="1">
    <location>
        <begin position="211"/>
        <end position="237"/>
    </location>
</feature>
<evidence type="ECO:0000256" key="1">
    <source>
        <dbReference type="SAM" id="MobiDB-lite"/>
    </source>
</evidence>
<accession>A0A6T7JIX7</accession>
<protein>
    <submittedName>
        <fullName evidence="4">Uncharacterized protein</fullName>
    </submittedName>
</protein>
<name>A0A6T7JIX7_9STRA</name>
<dbReference type="AlphaFoldDB" id="A0A6T7JIX7"/>
<keyword evidence="2" id="KW-0472">Membrane</keyword>
<feature type="transmembrane region" description="Helical" evidence="2">
    <location>
        <begin position="20"/>
        <end position="43"/>
    </location>
</feature>
<keyword evidence="2" id="KW-1133">Transmembrane helix</keyword>
<feature type="transmembrane region" description="Helical" evidence="2">
    <location>
        <begin position="122"/>
        <end position="145"/>
    </location>
</feature>
<dbReference type="EMBL" id="HBHQ01023581">
    <property type="protein sequence ID" value="CAD9824104.1"/>
    <property type="molecule type" value="Transcribed_RNA"/>
</dbReference>
<reference evidence="4" key="1">
    <citation type="submission" date="2021-01" db="EMBL/GenBank/DDBJ databases">
        <authorList>
            <person name="Corre E."/>
            <person name="Pelletier E."/>
            <person name="Niang G."/>
            <person name="Scheremetjew M."/>
            <person name="Finn R."/>
            <person name="Kale V."/>
            <person name="Holt S."/>
            <person name="Cochrane G."/>
            <person name="Meng A."/>
            <person name="Brown T."/>
            <person name="Cohen L."/>
        </authorList>
    </citation>
    <scope>NUCLEOTIDE SEQUENCE</scope>
    <source>
        <strain evidence="4">CCMP2084</strain>
    </source>
</reference>
<evidence type="ECO:0000313" key="4">
    <source>
        <dbReference type="EMBL" id="CAD9824105.1"/>
    </source>
</evidence>
<dbReference type="EMBL" id="HBHQ01023582">
    <property type="protein sequence ID" value="CAD9824105.1"/>
    <property type="molecule type" value="Transcribed_RNA"/>
</dbReference>
<evidence type="ECO:0000256" key="2">
    <source>
        <dbReference type="SAM" id="Phobius"/>
    </source>
</evidence>